<protein>
    <recommendedName>
        <fullName evidence="9">aromatic-amino-acid transaminase</fullName>
        <ecNumber evidence="9">2.6.1.57</ecNumber>
    </recommendedName>
</protein>
<dbReference type="HOGENOM" id="CLU_017584_0_5_1"/>
<dbReference type="Gene3D" id="3.40.640.10">
    <property type="entry name" value="Type I PLP-dependent aspartate aminotransferase-like (Major domain)"/>
    <property type="match status" value="1"/>
</dbReference>
<evidence type="ECO:0000256" key="6">
    <source>
        <dbReference type="ARBA" id="ARBA00022679"/>
    </source>
</evidence>
<dbReference type="VEuPathDB" id="FungiDB:CCM_06988"/>
<evidence type="ECO:0000256" key="3">
    <source>
        <dbReference type="ARBA" id="ARBA00007441"/>
    </source>
</evidence>
<dbReference type="PANTHER" id="PTHR42790">
    <property type="entry name" value="AMINOTRANSFERASE"/>
    <property type="match status" value="1"/>
</dbReference>
<evidence type="ECO:0000256" key="7">
    <source>
        <dbReference type="ARBA" id="ARBA00022898"/>
    </source>
</evidence>
<dbReference type="CDD" id="cd00609">
    <property type="entry name" value="AAT_like"/>
    <property type="match status" value="1"/>
</dbReference>
<dbReference type="AlphaFoldDB" id="G3JLJ4"/>
<dbReference type="EMBL" id="JH126403">
    <property type="protein sequence ID" value="EGX90568.1"/>
    <property type="molecule type" value="Genomic_DNA"/>
</dbReference>
<sequence length="526" mass="57514">MQSDRVPASTIIAEIQKRRADAGKLVAGVAAASNSDMFKGPLTREKQDGKPKAKRWDHHLTEESLRRQPCALKQAAQFLKKPGLISLGSGLPSSQVFPFAELSMKVPVAPGFSEQATARSGVQATIGKYDVREGASEYDLSVALNYGQATGSAQMMRFLTEHTEIVSRPPYADWAVCQTIGNTGALEQAARMLCDKGRRDAVLTEAFGFSTAMETLEPLGVGVFGTPVDGEGIVAEAMDALLSAWDDAARGGFRRPHVLYTVPSGQNPTGATQSAARRRAIYTVARKHDLIVIEDEPYYFLQMEPYGEAPQGRAPPATVDEFVAGLVPSYVSLDVDGRVMRLDSFSKVLAPGARLGWVVASQQIIERYQRHAEVASQGPSGFSQVILHKLLDQTWGHAGYLEWLMSLRVEYTQKRNALLAACEKHLPQDIVSWTPPAAGMFIWLTVDHTKHPDHGKRSLEEIEQEIFDACIEGGVLVARGSWFRAEQHVPLSGLYFRVTYATASVEDMDLATSRFGDAVRSSFKSG</sequence>
<evidence type="ECO:0000313" key="12">
    <source>
        <dbReference type="Proteomes" id="UP000001610"/>
    </source>
</evidence>
<dbReference type="GO" id="GO:0005737">
    <property type="term" value="C:cytoplasm"/>
    <property type="evidence" value="ECO:0007669"/>
    <property type="project" value="UniProtKB-SubCell"/>
</dbReference>
<evidence type="ECO:0000256" key="9">
    <source>
        <dbReference type="ARBA" id="ARBA00067014"/>
    </source>
</evidence>
<dbReference type="PANTHER" id="PTHR42790:SF21">
    <property type="entry name" value="AROMATIC_AMINOADIPATE AMINOTRANSFERASE 1"/>
    <property type="match status" value="1"/>
</dbReference>
<proteinExistence type="inferred from homology"/>
<comment type="catalytic activity">
    <reaction evidence="8">
        <text>an aromatic L-alpha-amino acid + 2-oxoglutarate = an aromatic oxo-acid + L-glutamate</text>
        <dbReference type="Rhea" id="RHEA:17533"/>
        <dbReference type="ChEBI" id="CHEBI:16810"/>
        <dbReference type="ChEBI" id="CHEBI:29985"/>
        <dbReference type="ChEBI" id="CHEBI:73309"/>
        <dbReference type="ChEBI" id="CHEBI:84824"/>
        <dbReference type="EC" id="2.6.1.57"/>
    </reaction>
</comment>
<feature type="domain" description="Aminotransferase class I/classII large" evidence="10">
    <location>
        <begin position="178"/>
        <end position="514"/>
    </location>
</feature>
<evidence type="ECO:0000259" key="10">
    <source>
        <dbReference type="Pfam" id="PF00155"/>
    </source>
</evidence>
<evidence type="ECO:0000256" key="2">
    <source>
        <dbReference type="ARBA" id="ARBA00004496"/>
    </source>
</evidence>
<name>G3JLJ4_CORMM</name>
<dbReference type="GO" id="GO:0008793">
    <property type="term" value="F:aromatic-amino-acid transaminase activity"/>
    <property type="evidence" value="ECO:0007669"/>
    <property type="project" value="TreeGrafter"/>
</dbReference>
<dbReference type="SUPFAM" id="SSF53383">
    <property type="entry name" value="PLP-dependent transferases"/>
    <property type="match status" value="1"/>
</dbReference>
<dbReference type="Proteomes" id="UP000001610">
    <property type="component" value="Unassembled WGS sequence"/>
</dbReference>
<organism evidence="11 12">
    <name type="scientific">Cordyceps militaris (strain CM01)</name>
    <name type="common">Caterpillar fungus</name>
    <dbReference type="NCBI Taxonomy" id="983644"/>
    <lineage>
        <taxon>Eukaryota</taxon>
        <taxon>Fungi</taxon>
        <taxon>Dikarya</taxon>
        <taxon>Ascomycota</taxon>
        <taxon>Pezizomycotina</taxon>
        <taxon>Sordariomycetes</taxon>
        <taxon>Hypocreomycetidae</taxon>
        <taxon>Hypocreales</taxon>
        <taxon>Cordycipitaceae</taxon>
        <taxon>Cordyceps</taxon>
    </lineage>
</organism>
<evidence type="ECO:0000256" key="8">
    <source>
        <dbReference type="ARBA" id="ARBA00051993"/>
    </source>
</evidence>
<evidence type="ECO:0000256" key="4">
    <source>
        <dbReference type="ARBA" id="ARBA00022490"/>
    </source>
</evidence>
<reference evidence="11 12" key="1">
    <citation type="journal article" date="2011" name="Genome Biol.">
        <title>Genome sequence of the insect pathogenic fungus Cordyceps militaris, a valued traditional Chinese medicine.</title>
        <authorList>
            <person name="Zheng P."/>
            <person name="Xia Y."/>
            <person name="Xiao G."/>
            <person name="Xiong C."/>
            <person name="Hu X."/>
            <person name="Zhang S."/>
            <person name="Zheng H."/>
            <person name="Huang Y."/>
            <person name="Zhou Y."/>
            <person name="Wang S."/>
            <person name="Zhao G.P."/>
            <person name="Liu X."/>
            <person name="St Leger R.J."/>
            <person name="Wang C."/>
        </authorList>
    </citation>
    <scope>NUCLEOTIDE SEQUENCE [LARGE SCALE GENOMIC DNA]</scope>
    <source>
        <strain evidence="11 12">CM01</strain>
    </source>
</reference>
<dbReference type="InterPro" id="IPR015421">
    <property type="entry name" value="PyrdxlP-dep_Trfase_major"/>
</dbReference>
<dbReference type="InterPro" id="IPR004839">
    <property type="entry name" value="Aminotransferase_I/II_large"/>
</dbReference>
<dbReference type="KEGG" id="cmt:CCM_06988"/>
<dbReference type="GeneID" id="18168999"/>
<dbReference type="RefSeq" id="XP_006672189.1">
    <property type="nucleotide sequence ID" value="XM_006672126.1"/>
</dbReference>
<evidence type="ECO:0000256" key="5">
    <source>
        <dbReference type="ARBA" id="ARBA00022576"/>
    </source>
</evidence>
<evidence type="ECO:0000256" key="1">
    <source>
        <dbReference type="ARBA" id="ARBA00001933"/>
    </source>
</evidence>
<dbReference type="EC" id="2.6.1.57" evidence="9"/>
<keyword evidence="5 11" id="KW-0032">Aminotransferase</keyword>
<comment type="subcellular location">
    <subcellularLocation>
        <location evidence="2">Cytoplasm</location>
    </subcellularLocation>
</comment>
<keyword evidence="4" id="KW-0963">Cytoplasm</keyword>
<dbReference type="GO" id="GO:0030170">
    <property type="term" value="F:pyridoxal phosphate binding"/>
    <property type="evidence" value="ECO:0007669"/>
    <property type="project" value="InterPro"/>
</dbReference>
<dbReference type="GO" id="GO:0019878">
    <property type="term" value="P:lysine biosynthetic process via aminoadipic acid"/>
    <property type="evidence" value="ECO:0007669"/>
    <property type="project" value="TreeGrafter"/>
</dbReference>
<accession>G3JLJ4</accession>
<comment type="cofactor">
    <cofactor evidence="1">
        <name>pyridoxal 5'-phosphate</name>
        <dbReference type="ChEBI" id="CHEBI:597326"/>
    </cofactor>
</comment>
<comment type="similarity">
    <text evidence="3">Belongs to the class-I pyridoxal-phosphate-dependent aminotransferase family.</text>
</comment>
<dbReference type="GO" id="GO:0009074">
    <property type="term" value="P:aromatic amino acid family catabolic process"/>
    <property type="evidence" value="ECO:0007669"/>
    <property type="project" value="TreeGrafter"/>
</dbReference>
<dbReference type="FunCoup" id="G3JLJ4">
    <property type="interactions" value="251"/>
</dbReference>
<dbReference type="InterPro" id="IPR050859">
    <property type="entry name" value="Class-I_PLP-dep_aminotransf"/>
</dbReference>
<dbReference type="Pfam" id="PF00155">
    <property type="entry name" value="Aminotran_1_2"/>
    <property type="match status" value="1"/>
</dbReference>
<dbReference type="InParanoid" id="G3JLJ4"/>
<dbReference type="OrthoDB" id="691673at2759"/>
<dbReference type="OMA" id="HRPEGGM"/>
<keyword evidence="12" id="KW-1185">Reference proteome</keyword>
<keyword evidence="6 11" id="KW-0808">Transferase</keyword>
<dbReference type="STRING" id="983644.G3JLJ4"/>
<dbReference type="FunFam" id="3.40.640.10:FF:000074">
    <property type="entry name" value="Aromatic amino acid aminotransferase"/>
    <property type="match status" value="1"/>
</dbReference>
<gene>
    <name evidence="11" type="ORF">CCM_06988</name>
</gene>
<dbReference type="InterPro" id="IPR015424">
    <property type="entry name" value="PyrdxlP-dep_Trfase"/>
</dbReference>
<dbReference type="GO" id="GO:0006571">
    <property type="term" value="P:tyrosine biosynthetic process"/>
    <property type="evidence" value="ECO:0007669"/>
    <property type="project" value="TreeGrafter"/>
</dbReference>
<keyword evidence="7" id="KW-0663">Pyridoxal phosphate</keyword>
<dbReference type="GO" id="GO:0047536">
    <property type="term" value="F:2-aminoadipate transaminase activity"/>
    <property type="evidence" value="ECO:0007669"/>
    <property type="project" value="TreeGrafter"/>
</dbReference>
<dbReference type="eggNOG" id="KOG0634">
    <property type="taxonomic scope" value="Eukaryota"/>
</dbReference>
<evidence type="ECO:0000313" key="11">
    <source>
        <dbReference type="EMBL" id="EGX90568.1"/>
    </source>
</evidence>